<dbReference type="Proteomes" id="UP000783796">
    <property type="component" value="Unassembled WGS sequence"/>
</dbReference>
<protein>
    <submittedName>
        <fullName evidence="2">NERD domain-containing protein</fullName>
    </submittedName>
</protein>
<dbReference type="GO" id="GO:0006265">
    <property type="term" value="P:DNA topological change"/>
    <property type="evidence" value="ECO:0007669"/>
    <property type="project" value="InterPro"/>
</dbReference>
<reference evidence="2" key="1">
    <citation type="journal article" date="2021" name="PeerJ">
        <title>Extensive microbial diversity within the chicken gut microbiome revealed by metagenomics and culture.</title>
        <authorList>
            <person name="Gilroy R."/>
            <person name="Ravi A."/>
            <person name="Getino M."/>
            <person name="Pursley I."/>
            <person name="Horton D.L."/>
            <person name="Alikhan N.F."/>
            <person name="Baker D."/>
            <person name="Gharbi K."/>
            <person name="Hall N."/>
            <person name="Watson M."/>
            <person name="Adriaenssens E.M."/>
            <person name="Foster-Nyarko E."/>
            <person name="Jarju S."/>
            <person name="Secka A."/>
            <person name="Antonio M."/>
            <person name="Oren A."/>
            <person name="Chaudhuri R.R."/>
            <person name="La Ragione R."/>
            <person name="Hildebrand F."/>
            <person name="Pallen M.J."/>
        </authorList>
    </citation>
    <scope>NUCLEOTIDE SEQUENCE</scope>
    <source>
        <strain evidence="2">G4-2901</strain>
    </source>
</reference>
<dbReference type="EMBL" id="JAHLFW010000042">
    <property type="protein sequence ID" value="MBU3837600.1"/>
    <property type="molecule type" value="Genomic_DNA"/>
</dbReference>
<gene>
    <name evidence="2" type="ORF">H9777_04635</name>
</gene>
<dbReference type="GO" id="GO:0003916">
    <property type="term" value="F:DNA topoisomerase activity"/>
    <property type="evidence" value="ECO:0007669"/>
    <property type="project" value="InterPro"/>
</dbReference>
<feature type="domain" description="NERD" evidence="1">
    <location>
        <begin position="26"/>
        <end position="150"/>
    </location>
</feature>
<dbReference type="Pfam" id="PF01396">
    <property type="entry name" value="Zn_ribbon_Top1"/>
    <property type="match status" value="1"/>
</dbReference>
<reference evidence="2" key="2">
    <citation type="submission" date="2021-04" db="EMBL/GenBank/DDBJ databases">
        <authorList>
            <person name="Gilroy R."/>
        </authorList>
    </citation>
    <scope>NUCLEOTIDE SEQUENCE</scope>
    <source>
        <strain evidence="2">G4-2901</strain>
    </source>
</reference>
<proteinExistence type="predicted"/>
<dbReference type="Pfam" id="PF08378">
    <property type="entry name" value="NERD"/>
    <property type="match status" value="1"/>
</dbReference>
<name>A0A948WWE7_9BACT</name>
<dbReference type="PROSITE" id="PS50965">
    <property type="entry name" value="NERD"/>
    <property type="match status" value="1"/>
</dbReference>
<organism evidence="2 3">
    <name type="scientific">Candidatus Phocaeicola faecigallinarum</name>
    <dbReference type="NCBI Taxonomy" id="2838732"/>
    <lineage>
        <taxon>Bacteria</taxon>
        <taxon>Pseudomonadati</taxon>
        <taxon>Bacteroidota</taxon>
        <taxon>Bacteroidia</taxon>
        <taxon>Bacteroidales</taxon>
        <taxon>Bacteroidaceae</taxon>
        <taxon>Phocaeicola</taxon>
    </lineage>
</organism>
<dbReference type="SUPFAM" id="SSF57783">
    <property type="entry name" value="Zinc beta-ribbon"/>
    <property type="match status" value="1"/>
</dbReference>
<evidence type="ECO:0000313" key="3">
    <source>
        <dbReference type="Proteomes" id="UP000783796"/>
    </source>
</evidence>
<dbReference type="GO" id="GO:0003677">
    <property type="term" value="F:DNA binding"/>
    <property type="evidence" value="ECO:0007669"/>
    <property type="project" value="InterPro"/>
</dbReference>
<comment type="caution">
    <text evidence="2">The sequence shown here is derived from an EMBL/GenBank/DDBJ whole genome shotgun (WGS) entry which is preliminary data.</text>
</comment>
<dbReference type="Gene3D" id="3.30.65.10">
    <property type="entry name" value="Bacterial Topoisomerase I, domain 1"/>
    <property type="match status" value="1"/>
</dbReference>
<accession>A0A948WWE7</accession>
<dbReference type="AlphaFoldDB" id="A0A948WWE7"/>
<dbReference type="InterPro" id="IPR011528">
    <property type="entry name" value="NERD"/>
</dbReference>
<dbReference type="InterPro" id="IPR013498">
    <property type="entry name" value="Topo_IA_Znf"/>
</dbReference>
<evidence type="ECO:0000259" key="1">
    <source>
        <dbReference type="PROSITE" id="PS50965"/>
    </source>
</evidence>
<evidence type="ECO:0000313" key="2">
    <source>
        <dbReference type="EMBL" id="MBU3837600.1"/>
    </source>
</evidence>
<dbReference type="GO" id="GO:0005694">
    <property type="term" value="C:chromosome"/>
    <property type="evidence" value="ECO:0007669"/>
    <property type="project" value="InterPro"/>
</dbReference>
<sequence>MSSIIIICIFVLLVAFKIWMSSPKNIGKFGEKRVARKLDWLSKEYITLNDILLPTSYGTTQIDHIVVSPYGIFVIETKNYKGWIFGHENSEEWKQSLLGKKRFWGWSSEQHKLRNPIRQNAAHARAVKAILKEIGDYPIIPIVVFADSAELNITTPNHIVINWCNLRSAIKSYRTSCISPEDIKRIVSRISSANITTEGSRESHIRNVQTAQQNRDMAIANGKCPKCGGSLVERRGRYGTFLGCSNYPRCRFTHNL</sequence>